<feature type="region of interest" description="Disordered" evidence="1">
    <location>
        <begin position="28"/>
        <end position="174"/>
    </location>
</feature>
<protein>
    <submittedName>
        <fullName evidence="2">Uncharacterized protein</fullName>
    </submittedName>
</protein>
<proteinExistence type="predicted"/>
<dbReference type="EMBL" id="MU001499">
    <property type="protein sequence ID" value="KAF2445411.1"/>
    <property type="molecule type" value="Genomic_DNA"/>
</dbReference>
<sequence>MSCGQQRLTTRGVCSSSRTLFSVPWFKTPRQITPSPSFAAGPHARRAGAAGNPSQLSIRVARTFSQADPPDQAENDFHPHQQERKKSNTPPPAPCSIHLRQRRRPLARQAAKEVKNCEPGPPSPEDQSTTRPSPPATLSRRRNALHTKYHDGLKSPPAHALGPFSSQNLSFVID</sequence>
<name>A0A9P4PJP5_9PLEO</name>
<reference evidence="2" key="1">
    <citation type="journal article" date="2020" name="Stud. Mycol.">
        <title>101 Dothideomycetes genomes: a test case for predicting lifestyles and emergence of pathogens.</title>
        <authorList>
            <person name="Haridas S."/>
            <person name="Albert R."/>
            <person name="Binder M."/>
            <person name="Bloem J."/>
            <person name="Labutti K."/>
            <person name="Salamov A."/>
            <person name="Andreopoulos B."/>
            <person name="Baker S."/>
            <person name="Barry K."/>
            <person name="Bills G."/>
            <person name="Bluhm B."/>
            <person name="Cannon C."/>
            <person name="Castanera R."/>
            <person name="Culley D."/>
            <person name="Daum C."/>
            <person name="Ezra D."/>
            <person name="Gonzalez J."/>
            <person name="Henrissat B."/>
            <person name="Kuo A."/>
            <person name="Liang C."/>
            <person name="Lipzen A."/>
            <person name="Lutzoni F."/>
            <person name="Magnuson J."/>
            <person name="Mondo S."/>
            <person name="Nolan M."/>
            <person name="Ohm R."/>
            <person name="Pangilinan J."/>
            <person name="Park H.-J."/>
            <person name="Ramirez L."/>
            <person name="Alfaro M."/>
            <person name="Sun H."/>
            <person name="Tritt A."/>
            <person name="Yoshinaga Y."/>
            <person name="Zwiers L.-H."/>
            <person name="Turgeon B."/>
            <person name="Goodwin S."/>
            <person name="Spatafora J."/>
            <person name="Crous P."/>
            <person name="Grigoriev I."/>
        </authorList>
    </citation>
    <scope>NUCLEOTIDE SEQUENCE</scope>
    <source>
        <strain evidence="2">CBS 690.94</strain>
    </source>
</reference>
<feature type="compositionally biased region" description="Low complexity" evidence="1">
    <location>
        <begin position="39"/>
        <end position="51"/>
    </location>
</feature>
<organism evidence="2 3">
    <name type="scientific">Karstenula rhodostoma CBS 690.94</name>
    <dbReference type="NCBI Taxonomy" id="1392251"/>
    <lineage>
        <taxon>Eukaryota</taxon>
        <taxon>Fungi</taxon>
        <taxon>Dikarya</taxon>
        <taxon>Ascomycota</taxon>
        <taxon>Pezizomycotina</taxon>
        <taxon>Dothideomycetes</taxon>
        <taxon>Pleosporomycetidae</taxon>
        <taxon>Pleosporales</taxon>
        <taxon>Massarineae</taxon>
        <taxon>Didymosphaeriaceae</taxon>
        <taxon>Karstenula</taxon>
    </lineage>
</organism>
<evidence type="ECO:0000313" key="2">
    <source>
        <dbReference type="EMBL" id="KAF2445411.1"/>
    </source>
</evidence>
<dbReference type="Proteomes" id="UP000799764">
    <property type="component" value="Unassembled WGS sequence"/>
</dbReference>
<keyword evidence="3" id="KW-1185">Reference proteome</keyword>
<gene>
    <name evidence="2" type="ORF">P171DRAFT_472185</name>
</gene>
<feature type="compositionally biased region" description="Polar residues" evidence="1">
    <location>
        <begin position="164"/>
        <end position="174"/>
    </location>
</feature>
<feature type="compositionally biased region" description="Basic and acidic residues" evidence="1">
    <location>
        <begin position="75"/>
        <end position="86"/>
    </location>
</feature>
<dbReference type="AlphaFoldDB" id="A0A9P4PJP5"/>
<accession>A0A9P4PJP5</accession>
<evidence type="ECO:0000256" key="1">
    <source>
        <dbReference type="SAM" id="MobiDB-lite"/>
    </source>
</evidence>
<evidence type="ECO:0000313" key="3">
    <source>
        <dbReference type="Proteomes" id="UP000799764"/>
    </source>
</evidence>
<comment type="caution">
    <text evidence="2">The sequence shown here is derived from an EMBL/GenBank/DDBJ whole genome shotgun (WGS) entry which is preliminary data.</text>
</comment>